<dbReference type="Proteomes" id="UP000268070">
    <property type="component" value="Chromosome"/>
</dbReference>
<dbReference type="EMBL" id="CP032153">
    <property type="protein sequence ID" value="AYN19511.1"/>
    <property type="molecule type" value="Genomic_DNA"/>
</dbReference>
<evidence type="ECO:0000256" key="3">
    <source>
        <dbReference type="ARBA" id="ARBA00011529"/>
    </source>
</evidence>
<dbReference type="GO" id="GO:0042301">
    <property type="term" value="F:phosphate ion binding"/>
    <property type="evidence" value="ECO:0007669"/>
    <property type="project" value="InterPro"/>
</dbReference>
<comment type="similarity">
    <text evidence="2 7">Belongs to the PstS family.</text>
</comment>
<organism evidence="9 10">
    <name type="scientific">Alcaligenes aquatilis</name>
    <dbReference type="NCBI Taxonomy" id="323284"/>
    <lineage>
        <taxon>Bacteria</taxon>
        <taxon>Pseudomonadati</taxon>
        <taxon>Pseudomonadota</taxon>
        <taxon>Betaproteobacteria</taxon>
        <taxon>Burkholderiales</taxon>
        <taxon>Alcaligenaceae</taxon>
        <taxon>Alcaligenes</taxon>
    </lineage>
</organism>
<comment type="function">
    <text evidence="1 7">Part of the ABC transporter complex PstSACB involved in phosphate import.</text>
</comment>
<protein>
    <recommendedName>
        <fullName evidence="4 7">Phosphate-binding protein PstS</fullName>
    </recommendedName>
</protein>
<dbReference type="InterPro" id="IPR024370">
    <property type="entry name" value="PBP_domain"/>
</dbReference>
<evidence type="ECO:0000313" key="9">
    <source>
        <dbReference type="EMBL" id="AYN19511.1"/>
    </source>
</evidence>
<evidence type="ECO:0000256" key="7">
    <source>
        <dbReference type="PIRNR" id="PIRNR002756"/>
    </source>
</evidence>
<dbReference type="PANTHER" id="PTHR42996:SF1">
    <property type="entry name" value="PHOSPHATE-BINDING PROTEIN PSTS"/>
    <property type="match status" value="1"/>
</dbReference>
<gene>
    <name evidence="9" type="ORF">D3M96_02540</name>
</gene>
<sequence length="356" mass="37718">MAQVVGGGSTLPRNLYNDVLTASPLPGFNTYIGVGSDDGKRAFFTNDGALFNAPGATVDYVGSDSLVNATEAQNYADNDELAFGPLIQIPSVLTSVTVPYNITGISNLNLTSAQVASVIADPAIVRWNQVPGFESLPNSRMIKVIYRSEGSGTTEVFLRHLNAVNSTLVPSVSNTFSSVIDVSNTNKYISVEGSQGMVDGLAGNVDSIGYVSPDYTDEGNNAVVARVNGLLPTQINPQAVIEAVPVPSTAVQRRDPLAWGISNPNPSRGYPIVGSTNLILSQCYQSATDNARIRDALNKLYGTAGTWDSQITAHGFIPLPAAWKTAIHQTFWNQADSLELAVGDPTECTPGRGRPQ</sequence>
<evidence type="ECO:0000313" key="10">
    <source>
        <dbReference type="Proteomes" id="UP000268070"/>
    </source>
</evidence>
<proteinExistence type="inferred from homology"/>
<evidence type="ECO:0000256" key="5">
    <source>
        <dbReference type="ARBA" id="ARBA00022448"/>
    </source>
</evidence>
<dbReference type="KEGG" id="aaqu:D3M96_02540"/>
<dbReference type="SUPFAM" id="SSF53850">
    <property type="entry name" value="Periplasmic binding protein-like II"/>
    <property type="match status" value="1"/>
</dbReference>
<evidence type="ECO:0000259" key="8">
    <source>
        <dbReference type="Pfam" id="PF12849"/>
    </source>
</evidence>
<evidence type="ECO:0000256" key="4">
    <source>
        <dbReference type="ARBA" id="ARBA00021889"/>
    </source>
</evidence>
<keyword evidence="5 7" id="KW-0813">Transport</keyword>
<dbReference type="InterPro" id="IPR005673">
    <property type="entry name" value="ABC_phos-bd_PstS"/>
</dbReference>
<feature type="domain" description="PBP" evidence="8">
    <location>
        <begin position="3"/>
        <end position="246"/>
    </location>
</feature>
<name>A0A3G2HRH4_9BURK</name>
<dbReference type="InterPro" id="IPR050962">
    <property type="entry name" value="Phosphate-bind_PstS"/>
</dbReference>
<dbReference type="AlphaFoldDB" id="A0A3G2HRH4"/>
<dbReference type="RefSeq" id="WP_121737913.1">
    <property type="nucleotide sequence ID" value="NZ_CP032153.1"/>
</dbReference>
<dbReference type="PANTHER" id="PTHR42996">
    <property type="entry name" value="PHOSPHATE-BINDING PROTEIN PSTS"/>
    <property type="match status" value="1"/>
</dbReference>
<keyword evidence="6 7" id="KW-0592">Phosphate transport</keyword>
<comment type="subunit">
    <text evidence="3 7">The complex is composed of two ATP-binding proteins (PstB), two transmembrane proteins (PstC and PstA) and a solute-binding protein (PstS).</text>
</comment>
<dbReference type="Pfam" id="PF12849">
    <property type="entry name" value="PBP_like_2"/>
    <property type="match status" value="1"/>
</dbReference>
<reference evidence="9 10" key="1">
    <citation type="submission" date="2018-09" db="EMBL/GenBank/DDBJ databases">
        <title>Complete genome sequence of the hydrocarbonoclastic bacterium Alcaligenes aquatilis QD168, isolated from a crude-oil polluted marine sediment of Central Chile.</title>
        <authorList>
            <person name="Duran R.E."/>
            <person name="Barra B."/>
            <person name="Salva-Serra F."/>
            <person name="Mendez V."/>
            <person name="Moore E.R.B."/>
            <person name="Seeger M."/>
        </authorList>
    </citation>
    <scope>NUCLEOTIDE SEQUENCE [LARGE SCALE GENOMIC DNA]</scope>
    <source>
        <strain evidence="9 10">QD168</strain>
    </source>
</reference>
<dbReference type="GO" id="GO:0035435">
    <property type="term" value="P:phosphate ion transmembrane transport"/>
    <property type="evidence" value="ECO:0007669"/>
    <property type="project" value="InterPro"/>
</dbReference>
<evidence type="ECO:0000256" key="1">
    <source>
        <dbReference type="ARBA" id="ARBA00002841"/>
    </source>
</evidence>
<dbReference type="Gene3D" id="3.40.190.10">
    <property type="entry name" value="Periplasmic binding protein-like II"/>
    <property type="match status" value="2"/>
</dbReference>
<dbReference type="OrthoDB" id="9801510at2"/>
<accession>A0A3G2HRH4</accession>
<dbReference type="GO" id="GO:0043190">
    <property type="term" value="C:ATP-binding cassette (ABC) transporter complex"/>
    <property type="evidence" value="ECO:0007669"/>
    <property type="project" value="InterPro"/>
</dbReference>
<evidence type="ECO:0000256" key="6">
    <source>
        <dbReference type="ARBA" id="ARBA00022592"/>
    </source>
</evidence>
<evidence type="ECO:0000256" key="2">
    <source>
        <dbReference type="ARBA" id="ARBA00008725"/>
    </source>
</evidence>
<dbReference type="PIRSF" id="PIRSF002756">
    <property type="entry name" value="PstS"/>
    <property type="match status" value="1"/>
</dbReference>